<evidence type="ECO:0000313" key="2">
    <source>
        <dbReference type="EMBL" id="KPA74056.1"/>
    </source>
</evidence>
<feature type="region of interest" description="Disordered" evidence="1">
    <location>
        <begin position="594"/>
        <end position="789"/>
    </location>
</feature>
<feature type="compositionally biased region" description="Polar residues" evidence="1">
    <location>
        <begin position="744"/>
        <end position="753"/>
    </location>
</feature>
<dbReference type="EMBL" id="LGTL01000031">
    <property type="protein sequence ID" value="KPA74057.1"/>
    <property type="molecule type" value="Genomic_DNA"/>
</dbReference>
<feature type="compositionally biased region" description="Acidic residues" evidence="1">
    <location>
        <begin position="686"/>
        <end position="701"/>
    </location>
</feature>
<dbReference type="OMA" id="NQLWESE"/>
<feature type="compositionally biased region" description="Basic and acidic residues" evidence="1">
    <location>
        <begin position="662"/>
        <end position="674"/>
    </location>
</feature>
<dbReference type="AlphaFoldDB" id="A0A0M9FQY4"/>
<feature type="region of interest" description="Disordered" evidence="1">
    <location>
        <begin position="243"/>
        <end position="284"/>
    </location>
</feature>
<feature type="region of interest" description="Disordered" evidence="1">
    <location>
        <begin position="1"/>
        <end position="69"/>
    </location>
</feature>
<protein>
    <submittedName>
        <fullName evidence="2">Uncharacterized protein</fullName>
    </submittedName>
</protein>
<dbReference type="OrthoDB" id="265447at2759"/>
<dbReference type="Proteomes" id="UP000037923">
    <property type="component" value="Unassembled WGS sequence"/>
</dbReference>
<feature type="compositionally biased region" description="Acidic residues" evidence="1">
    <location>
        <begin position="733"/>
        <end position="742"/>
    </location>
</feature>
<dbReference type="RefSeq" id="XP_015652496.1">
    <property type="nucleotide sequence ID" value="XM_015808783.1"/>
</dbReference>
<reference evidence="2 3" key="1">
    <citation type="submission" date="2015-07" db="EMBL/GenBank/DDBJ databases">
        <title>High-quality genome of monoxenous trypanosomatid Leptomonas pyrrhocoris.</title>
        <authorList>
            <person name="Flegontov P."/>
            <person name="Butenko A."/>
            <person name="Firsov S."/>
            <person name="Vlcek C."/>
            <person name="Logacheva M.D."/>
            <person name="Field M."/>
            <person name="Filatov D."/>
            <person name="Flegontova O."/>
            <person name="Gerasimov E."/>
            <person name="Jackson A.P."/>
            <person name="Kelly S."/>
            <person name="Opperdoes F."/>
            <person name="O'Reilly A."/>
            <person name="Votypka J."/>
            <person name="Yurchenko V."/>
            <person name="Lukes J."/>
        </authorList>
    </citation>
    <scope>NUCLEOTIDE SEQUENCE [LARGE SCALE GENOMIC DNA]</scope>
    <source>
        <strain evidence="2">H10</strain>
    </source>
</reference>
<feature type="compositionally biased region" description="Low complexity" evidence="1">
    <location>
        <begin position="10"/>
        <end position="19"/>
    </location>
</feature>
<keyword evidence="3" id="KW-1185">Reference proteome</keyword>
<evidence type="ECO:0000256" key="1">
    <source>
        <dbReference type="SAM" id="MobiDB-lite"/>
    </source>
</evidence>
<organism evidence="2 3">
    <name type="scientific">Leptomonas pyrrhocoris</name>
    <name type="common">Firebug parasite</name>
    <dbReference type="NCBI Taxonomy" id="157538"/>
    <lineage>
        <taxon>Eukaryota</taxon>
        <taxon>Discoba</taxon>
        <taxon>Euglenozoa</taxon>
        <taxon>Kinetoplastea</taxon>
        <taxon>Metakinetoplastina</taxon>
        <taxon>Trypanosomatida</taxon>
        <taxon>Trypanosomatidae</taxon>
        <taxon>Leishmaniinae</taxon>
        <taxon>Leptomonas</taxon>
    </lineage>
</organism>
<feature type="compositionally biased region" description="Polar residues" evidence="1">
    <location>
        <begin position="24"/>
        <end position="37"/>
    </location>
</feature>
<feature type="compositionally biased region" description="Acidic residues" evidence="1">
    <location>
        <begin position="614"/>
        <end position="628"/>
    </location>
</feature>
<dbReference type="RefSeq" id="XP_015652495.1">
    <property type="nucleotide sequence ID" value="XM_015808782.1"/>
</dbReference>
<accession>A0A0M9FQY4</accession>
<feature type="region of interest" description="Disordered" evidence="1">
    <location>
        <begin position="146"/>
        <end position="199"/>
    </location>
</feature>
<feature type="compositionally biased region" description="Low complexity" evidence="1">
    <location>
        <begin position="243"/>
        <end position="253"/>
    </location>
</feature>
<dbReference type="EMBL" id="LGTL01000031">
    <property type="protein sequence ID" value="KPA74056.1"/>
    <property type="molecule type" value="Genomic_DNA"/>
</dbReference>
<feature type="compositionally biased region" description="Low complexity" evidence="1">
    <location>
        <begin position="53"/>
        <end position="66"/>
    </location>
</feature>
<dbReference type="VEuPathDB" id="TriTrypDB:LpyrH10_31_0150"/>
<gene>
    <name evidence="2" type="ORF">ABB37_09361</name>
</gene>
<evidence type="ECO:0000313" key="3">
    <source>
        <dbReference type="Proteomes" id="UP000037923"/>
    </source>
</evidence>
<comment type="caution">
    <text evidence="2">The sequence shown here is derived from an EMBL/GenBank/DDBJ whole genome shotgun (WGS) entry which is preliminary data.</text>
</comment>
<dbReference type="GeneID" id="26909644"/>
<proteinExistence type="predicted"/>
<sequence length="805" mass="86075">MHSSDDDVVIIDSASASDVGSLQEPAQLNSSRSSDQFSADGDAEEADAEQHVRGAAAASRGRQQRGTTYDATCQRLQEQLRSFPKLRMEVDTQTDGSASDEVAETLHRHLIDLDSALGIRVAVPTAALTNSRGAISQFVAAWREGSRVPKRPRHDMPAAPPSQSEGKESGTAAAKCAKEEGARSSSSTVFDPSSPPAWADELGTALEQCRRLLQSTPMAATGRGEGGGGDTCRARLASFPLEPSAAAPSSLSPNETFSSFPQKEHVAQRGSDGGGNAASHGDGSSSLLREAEIICAREHKSSLLPLYAELHTLRRQNTHEQQEQSQSVARELQWEQRLLTDVLTECDAQLDFMNTNFIECCRGNLAPLEALQRRMEALQTFERQLHAAEAASASLSSVQAASQRVPNTQVQSTDAVTAQWTPRPLGKAAEVFMKHLEEERLRLQADLDAARTRLREQGKQISDLQACYAHATSQVQRALDAEHYVDKGAIDALKQQQRETLAALARQFGWVLLNSTPDVLSLRHPRSGEVLHANHTYASINGKPCGDVAKALAEYVVRHAATEDTADVVDHVATLHTHDDQEAVEAVNRAALLPTAPKTPLEEEGDALPPAPTSDDEEALEGGDDDNVAAEQDGREGEESSGEGAQSMEPSPSALNDGVEAEAAHALRAEHDRVSAVTDSASNAVSEEDSEGVGEASEESSEEGHASCSHGGAEEVGEVGSVSADASQVNTEEGAEEQEEEFVNYSNLQSDEAASSHRDDSGAVNISAESAMTKAELPQNPSNDKTNANVYTGFFTENALWEEDS</sequence>
<name>A0A0M9FQY4_LEPPY</name>
<feature type="compositionally biased region" description="Polar residues" evidence="1">
    <location>
        <begin position="779"/>
        <end position="789"/>
    </location>
</feature>